<dbReference type="AlphaFoldDB" id="X1EB81"/>
<feature type="non-terminal residue" evidence="1">
    <location>
        <position position="1"/>
    </location>
</feature>
<name>X1EB81_9ZZZZ</name>
<dbReference type="EMBL" id="BART01035862">
    <property type="protein sequence ID" value="GAH05928.1"/>
    <property type="molecule type" value="Genomic_DNA"/>
</dbReference>
<feature type="non-terminal residue" evidence="1">
    <location>
        <position position="182"/>
    </location>
</feature>
<organism evidence="1">
    <name type="scientific">marine sediment metagenome</name>
    <dbReference type="NCBI Taxonomy" id="412755"/>
    <lineage>
        <taxon>unclassified sequences</taxon>
        <taxon>metagenomes</taxon>
        <taxon>ecological metagenomes</taxon>
    </lineage>
</organism>
<proteinExistence type="predicted"/>
<sequence>IIKTVLDKDKIVNKLNKDKISDKNKIFITNNLYSTDFIAFSPANIINSIEPFNNDNEIAWILRNNCNFQNISLPRNAATQLDIDTPIDLLTIKNHPALSKNVKNYVESLDINTIKIEEALKYFAIEDSNVLIAGRTNSAVWSFLENNTVCRVRLLAEERGMRASGHQKRGDVHSLLGFFIQE</sequence>
<comment type="caution">
    <text evidence="1">The sequence shown here is derived from an EMBL/GenBank/DDBJ whole genome shotgun (WGS) entry which is preliminary data.</text>
</comment>
<accession>X1EB81</accession>
<evidence type="ECO:0000313" key="1">
    <source>
        <dbReference type="EMBL" id="GAH05928.1"/>
    </source>
</evidence>
<gene>
    <name evidence="1" type="ORF">S01H4_60713</name>
</gene>
<reference evidence="1" key="1">
    <citation type="journal article" date="2014" name="Front. Microbiol.">
        <title>High frequency of phylogenetically diverse reductive dehalogenase-homologous genes in deep subseafloor sedimentary metagenomes.</title>
        <authorList>
            <person name="Kawai M."/>
            <person name="Futagami T."/>
            <person name="Toyoda A."/>
            <person name="Takaki Y."/>
            <person name="Nishi S."/>
            <person name="Hori S."/>
            <person name="Arai W."/>
            <person name="Tsubouchi T."/>
            <person name="Morono Y."/>
            <person name="Uchiyama I."/>
            <person name="Ito T."/>
            <person name="Fujiyama A."/>
            <person name="Inagaki F."/>
            <person name="Takami H."/>
        </authorList>
    </citation>
    <scope>NUCLEOTIDE SEQUENCE</scope>
    <source>
        <strain evidence="1">Expedition CK06-06</strain>
    </source>
</reference>
<protein>
    <submittedName>
        <fullName evidence="1">Uncharacterized protein</fullName>
    </submittedName>
</protein>